<name>A0A9W7FMX4_9STRA</name>
<dbReference type="AlphaFoldDB" id="A0A9W7FMX4"/>
<dbReference type="EMBL" id="BRXX01000527">
    <property type="protein sequence ID" value="GMI15639.1"/>
    <property type="molecule type" value="Genomic_DNA"/>
</dbReference>
<protein>
    <submittedName>
        <fullName evidence="1">Uncharacterized protein</fullName>
    </submittedName>
</protein>
<sequence length="368" mass="40311">MTFPPVYIKSESPYVLTYLKTPSPLPDCTPLLIKLVGLLNNYPPSNPEIINLIEQCRRASNSSTSIPYPASTEVAPPDSKKTRTMSLLDKVISGSPPSSVEARSTATLDIPHDVSLHDLSSLLLTAPSIYKPLVNFILNLHVNICSLDRSRISSQWSEFKNHSTFYNQPSLVSTWSKVLNSEIKSNSPSNIISQLQMPLPLESSIDVHPSLPPFYQPGVLIHSKFDVNLSLKATKNNITSGFDVNVVDCTDKDEERIVGKAENVSFGYLGSTDVHLWCVGFPTSGPKTLTFKITDKNGITLPVINPPFKLTCKQQSNLGNKNNGKCEECGGEGDGLLYCCDGCVGSWCKNCVKEVPGEGGWRCEKCML</sequence>
<proteinExistence type="predicted"/>
<gene>
    <name evidence="1" type="ORF">TrVE_jg3168</name>
</gene>
<keyword evidence="2" id="KW-1185">Reference proteome</keyword>
<dbReference type="Proteomes" id="UP001165160">
    <property type="component" value="Unassembled WGS sequence"/>
</dbReference>
<organism evidence="1 2">
    <name type="scientific">Triparma verrucosa</name>
    <dbReference type="NCBI Taxonomy" id="1606542"/>
    <lineage>
        <taxon>Eukaryota</taxon>
        <taxon>Sar</taxon>
        <taxon>Stramenopiles</taxon>
        <taxon>Ochrophyta</taxon>
        <taxon>Bolidophyceae</taxon>
        <taxon>Parmales</taxon>
        <taxon>Triparmaceae</taxon>
        <taxon>Triparma</taxon>
    </lineage>
</organism>
<evidence type="ECO:0000313" key="2">
    <source>
        <dbReference type="Proteomes" id="UP001165160"/>
    </source>
</evidence>
<evidence type="ECO:0000313" key="1">
    <source>
        <dbReference type="EMBL" id="GMI15639.1"/>
    </source>
</evidence>
<reference evidence="2" key="1">
    <citation type="journal article" date="2023" name="Commun. Biol.">
        <title>Genome analysis of Parmales, the sister group of diatoms, reveals the evolutionary specialization of diatoms from phago-mixotrophs to photoautotrophs.</title>
        <authorList>
            <person name="Ban H."/>
            <person name="Sato S."/>
            <person name="Yoshikawa S."/>
            <person name="Yamada K."/>
            <person name="Nakamura Y."/>
            <person name="Ichinomiya M."/>
            <person name="Sato N."/>
            <person name="Blanc-Mathieu R."/>
            <person name="Endo H."/>
            <person name="Kuwata A."/>
            <person name="Ogata H."/>
        </authorList>
    </citation>
    <scope>NUCLEOTIDE SEQUENCE [LARGE SCALE GENOMIC DNA]</scope>
    <source>
        <strain evidence="2">NIES 3699</strain>
    </source>
</reference>
<accession>A0A9W7FMX4</accession>
<comment type="caution">
    <text evidence="1">The sequence shown here is derived from an EMBL/GenBank/DDBJ whole genome shotgun (WGS) entry which is preliminary data.</text>
</comment>